<evidence type="ECO:0000313" key="1">
    <source>
        <dbReference type="EMBL" id="KAI8660962.1"/>
    </source>
</evidence>
<evidence type="ECO:0000313" key="2">
    <source>
        <dbReference type="Proteomes" id="UP001065298"/>
    </source>
</evidence>
<sequence length="540" mass="58990">MRDIKLDNNSDNIIMKTDSLKDEGLQRTASNGNGEVENANAEDAGLQRGLAGRHLMMLAIGGVIGPGYFVGMGTGLSTAGPAGLLLCFAIVGVLLWAVMQSLGELGAFIPMSGSFTHYTSMFLDPALGFALGWNYWLLWAGIIIAEYNNLGLVLTYWETPIPRWGWILIFWGIFLAFTFLGIQSFGEAEFWLALIKVIAILAFFLCAILITSGAIGGEKMGFKFYHDPGPFADGVKGVFKIFTFAALMYSGTEMIGLTAGESKNPAKDVPKAVKSVLWRIVGIFLLGIFFLTLTVPYNDPNLLSAKSKTARSPFVIAFTRVGATAGAHAINAVILITMFSAINSALYVGSRTLYGLAVEGLAPKIFAWTNSRGVPAYSLVLMNLIGFLSLLNLSSGAGVVYTWIISMTGVATFITWGLISLNHIRFRMALKAQNIPIDVLPFQAPAWRFCAYLGVGGNLFFAFFQGWTSFAPWDVEAFFMNYVILLVFIILAVGWKITHKTKFVTLKSIDFSSARLWNVEMQMRADAEAAVQAKEEEVKE</sequence>
<name>A0ACC0QPL7_9HYPO</name>
<dbReference type="Proteomes" id="UP001065298">
    <property type="component" value="Chromosome 8"/>
</dbReference>
<accession>A0ACC0QPL7</accession>
<organism evidence="1 2">
    <name type="scientific">Fusarium keratoplasticum</name>
    <dbReference type="NCBI Taxonomy" id="1328300"/>
    <lineage>
        <taxon>Eukaryota</taxon>
        <taxon>Fungi</taxon>
        <taxon>Dikarya</taxon>
        <taxon>Ascomycota</taxon>
        <taxon>Pezizomycotina</taxon>
        <taxon>Sordariomycetes</taxon>
        <taxon>Hypocreomycetidae</taxon>
        <taxon>Hypocreales</taxon>
        <taxon>Nectriaceae</taxon>
        <taxon>Fusarium</taxon>
        <taxon>Fusarium solani species complex</taxon>
    </lineage>
</organism>
<protein>
    <submittedName>
        <fullName evidence="1">AA-permease domain-containing protein</fullName>
    </submittedName>
</protein>
<proteinExistence type="predicted"/>
<gene>
    <name evidence="1" type="ORF">NCS57_01075200</name>
</gene>
<keyword evidence="2" id="KW-1185">Reference proteome</keyword>
<comment type="caution">
    <text evidence="1">The sequence shown here is derived from an EMBL/GenBank/DDBJ whole genome shotgun (WGS) entry which is preliminary data.</text>
</comment>
<dbReference type="EMBL" id="CM046510">
    <property type="protein sequence ID" value="KAI8660962.1"/>
    <property type="molecule type" value="Genomic_DNA"/>
</dbReference>
<reference evidence="1" key="1">
    <citation type="submission" date="2022-06" db="EMBL/GenBank/DDBJ databases">
        <title>Fusarium solani species complex genomes reveal bases of compartmentalisation and animal pathogenesis.</title>
        <authorList>
            <person name="Tsai I.J."/>
        </authorList>
    </citation>
    <scope>NUCLEOTIDE SEQUENCE</scope>
    <source>
        <strain evidence="1">Fu6.1</strain>
    </source>
</reference>